<dbReference type="RefSeq" id="XP_003031589.1">
    <property type="nucleotide sequence ID" value="XM_003031543.1"/>
</dbReference>
<feature type="non-terminal residue" evidence="3">
    <location>
        <position position="333"/>
    </location>
</feature>
<feature type="region of interest" description="Disordered" evidence="1">
    <location>
        <begin position="268"/>
        <end position="297"/>
    </location>
</feature>
<evidence type="ECO:0000256" key="2">
    <source>
        <dbReference type="SAM" id="Phobius"/>
    </source>
</evidence>
<dbReference type="OrthoDB" id="2751465at2759"/>
<feature type="region of interest" description="Disordered" evidence="1">
    <location>
        <begin position="312"/>
        <end position="333"/>
    </location>
</feature>
<dbReference type="eggNOG" id="ENOG502SQG6">
    <property type="taxonomic scope" value="Eukaryota"/>
</dbReference>
<evidence type="ECO:0000313" key="4">
    <source>
        <dbReference type="Proteomes" id="UP000007431"/>
    </source>
</evidence>
<name>D8Q3U9_SCHCM</name>
<feature type="transmembrane region" description="Helical" evidence="2">
    <location>
        <begin position="210"/>
        <end position="231"/>
    </location>
</feature>
<reference evidence="3 4" key="1">
    <citation type="journal article" date="2010" name="Nat. Biotechnol.">
        <title>Genome sequence of the model mushroom Schizophyllum commune.</title>
        <authorList>
            <person name="Ohm R.A."/>
            <person name="de Jong J.F."/>
            <person name="Lugones L.G."/>
            <person name="Aerts A."/>
            <person name="Kothe E."/>
            <person name="Stajich J.E."/>
            <person name="de Vries R.P."/>
            <person name="Record E."/>
            <person name="Levasseur A."/>
            <person name="Baker S.E."/>
            <person name="Bartholomew K.A."/>
            <person name="Coutinho P.M."/>
            <person name="Erdmann S."/>
            <person name="Fowler T.J."/>
            <person name="Gathman A.C."/>
            <person name="Lombard V."/>
            <person name="Henrissat B."/>
            <person name="Knabe N."/>
            <person name="Kuees U."/>
            <person name="Lilly W.W."/>
            <person name="Lindquist E."/>
            <person name="Lucas S."/>
            <person name="Magnuson J.K."/>
            <person name="Piumi F."/>
            <person name="Raudaskoski M."/>
            <person name="Salamov A."/>
            <person name="Schmutz J."/>
            <person name="Schwarze F.W.M.R."/>
            <person name="vanKuyk P.A."/>
            <person name="Horton J.S."/>
            <person name="Grigoriev I.V."/>
            <person name="Woesten H.A.B."/>
        </authorList>
    </citation>
    <scope>NUCLEOTIDE SEQUENCE [LARGE SCALE GENOMIC DNA]</scope>
    <source>
        <strain evidence="4">H4-8 / FGSC 9210</strain>
    </source>
</reference>
<keyword evidence="4" id="KW-1185">Reference proteome</keyword>
<gene>
    <name evidence="3" type="ORF">SCHCODRAFT_108673</name>
</gene>
<organism evidence="4">
    <name type="scientific">Schizophyllum commune (strain H4-8 / FGSC 9210)</name>
    <name type="common">Split gill fungus</name>
    <dbReference type="NCBI Taxonomy" id="578458"/>
    <lineage>
        <taxon>Eukaryota</taxon>
        <taxon>Fungi</taxon>
        <taxon>Dikarya</taxon>
        <taxon>Basidiomycota</taxon>
        <taxon>Agaricomycotina</taxon>
        <taxon>Agaricomycetes</taxon>
        <taxon>Agaricomycetidae</taxon>
        <taxon>Agaricales</taxon>
        <taxon>Schizophyllaceae</taxon>
        <taxon>Schizophyllum</taxon>
    </lineage>
</organism>
<keyword evidence="2" id="KW-1133">Transmembrane helix</keyword>
<evidence type="ECO:0000313" key="3">
    <source>
        <dbReference type="EMBL" id="EFI96686.1"/>
    </source>
</evidence>
<feature type="transmembrane region" description="Helical" evidence="2">
    <location>
        <begin position="20"/>
        <end position="37"/>
    </location>
</feature>
<feature type="transmembrane region" description="Helical" evidence="2">
    <location>
        <begin position="125"/>
        <end position="148"/>
    </location>
</feature>
<dbReference type="HOGENOM" id="CLU_044614_3_2_1"/>
<dbReference type="VEuPathDB" id="FungiDB:SCHCODRAFT_02303749"/>
<accession>D8Q3U9</accession>
<dbReference type="OMA" id="ICYKIYS"/>
<feature type="compositionally biased region" description="Basic and acidic residues" evidence="1">
    <location>
        <begin position="323"/>
        <end position="333"/>
    </location>
</feature>
<keyword evidence="2" id="KW-0812">Transmembrane</keyword>
<dbReference type="AlphaFoldDB" id="D8Q3U9"/>
<dbReference type="Proteomes" id="UP000007431">
    <property type="component" value="Unassembled WGS sequence"/>
</dbReference>
<sequence>MAAGLREIDTIFLGATLQTLLYGFYIAVAYECTRMLYLKRKHRRVNKYLVATHVALFLLVSVRCITTTTRVLYGLRFHQQPDGFIDTGAMNSSWSLVANSAWYLSILVSDAFIIYRVYVVWRGNWYVTAPIIFGWIVNASTGIWYLYTMRFYPRGVLTYSGLLTKAEIAFVAFTLYTNLLSSLLIAYRIWHVRRGVQHLTDGRKDAVHQLLVVMLESAGFYSILLLVHIILLGLNSLVMYVATDLETPTIGIVFSYIIVRVSEGVAHGNTSSGGPTSGGETSGPRRTWTSGARPGVGTNTIDVAIRLETVTHHDSDEPVSETKSTDKSKGGGW</sequence>
<evidence type="ECO:0008006" key="5">
    <source>
        <dbReference type="Google" id="ProtNLM"/>
    </source>
</evidence>
<dbReference type="KEGG" id="scm:SCHCO_02303749"/>
<dbReference type="InParanoid" id="D8Q3U9"/>
<evidence type="ECO:0000256" key="1">
    <source>
        <dbReference type="SAM" id="MobiDB-lite"/>
    </source>
</evidence>
<protein>
    <recommendedName>
        <fullName evidence="5">THH1/TOM1/TOM3 domain-containing protein</fullName>
    </recommendedName>
</protein>
<feature type="transmembrane region" description="Helical" evidence="2">
    <location>
        <begin position="237"/>
        <end position="259"/>
    </location>
</feature>
<proteinExistence type="predicted"/>
<dbReference type="EMBL" id="GL377306">
    <property type="protein sequence ID" value="EFI96686.1"/>
    <property type="molecule type" value="Genomic_DNA"/>
</dbReference>
<keyword evidence="2" id="KW-0472">Membrane</keyword>
<feature type="transmembrane region" description="Helical" evidence="2">
    <location>
        <begin position="49"/>
        <end position="73"/>
    </location>
</feature>
<feature type="transmembrane region" description="Helical" evidence="2">
    <location>
        <begin position="168"/>
        <end position="190"/>
    </location>
</feature>
<dbReference type="GeneID" id="9589291"/>
<feature type="transmembrane region" description="Helical" evidence="2">
    <location>
        <begin position="100"/>
        <end position="118"/>
    </location>
</feature>